<reference evidence="2" key="1">
    <citation type="submission" date="2022-10" db="EMBL/GenBank/DDBJ databases">
        <title>The complete genomes of actinobacterial strains from the NBC collection.</title>
        <authorList>
            <person name="Joergensen T.S."/>
            <person name="Alvarez Arevalo M."/>
            <person name="Sterndorff E.B."/>
            <person name="Faurdal D."/>
            <person name="Vuksanovic O."/>
            <person name="Mourched A.-S."/>
            <person name="Charusanti P."/>
            <person name="Shaw S."/>
            <person name="Blin K."/>
            <person name="Weber T."/>
        </authorList>
    </citation>
    <scope>NUCLEOTIDE SEQUENCE</scope>
    <source>
        <strain evidence="2">NBC_00093</strain>
    </source>
</reference>
<dbReference type="EMBL" id="CP108222">
    <property type="protein sequence ID" value="WTT18743.1"/>
    <property type="molecule type" value="Genomic_DNA"/>
</dbReference>
<accession>A0AAU2A3C2</accession>
<evidence type="ECO:0000256" key="1">
    <source>
        <dbReference type="SAM" id="MobiDB-lite"/>
    </source>
</evidence>
<sequence>MLRSVSGLFGTDGPLVPACEVLGCGTRSGRAADRSGVGAGGAVRSLLEPGRPNAS</sequence>
<name>A0AAU2A3C2_9ACTN</name>
<proteinExistence type="predicted"/>
<gene>
    <name evidence="2" type="ORF">OHA22_26055</name>
</gene>
<protein>
    <submittedName>
        <fullName evidence="2">Uncharacterized protein</fullName>
    </submittedName>
</protein>
<feature type="region of interest" description="Disordered" evidence="1">
    <location>
        <begin position="27"/>
        <end position="55"/>
    </location>
</feature>
<dbReference type="AlphaFoldDB" id="A0AAU2A3C2"/>
<organism evidence="2">
    <name type="scientific">Streptomyces sp. NBC_00093</name>
    <dbReference type="NCBI Taxonomy" id="2975649"/>
    <lineage>
        <taxon>Bacteria</taxon>
        <taxon>Bacillati</taxon>
        <taxon>Actinomycetota</taxon>
        <taxon>Actinomycetes</taxon>
        <taxon>Kitasatosporales</taxon>
        <taxon>Streptomycetaceae</taxon>
        <taxon>Streptomyces</taxon>
    </lineage>
</organism>
<evidence type="ECO:0000313" key="2">
    <source>
        <dbReference type="EMBL" id="WTT18743.1"/>
    </source>
</evidence>